<keyword evidence="2" id="KW-1185">Reference proteome</keyword>
<evidence type="ECO:0008006" key="3">
    <source>
        <dbReference type="Google" id="ProtNLM"/>
    </source>
</evidence>
<dbReference type="InterPro" id="IPR012871">
    <property type="entry name" value="DUF1668_ORYSA"/>
</dbReference>
<reference evidence="2" key="1">
    <citation type="journal article" date="2019" name="Nat. Commun.">
        <title>The genome of broomcorn millet.</title>
        <authorList>
            <person name="Zou C."/>
            <person name="Miki D."/>
            <person name="Li D."/>
            <person name="Tang Q."/>
            <person name="Xiao L."/>
            <person name="Rajput S."/>
            <person name="Deng P."/>
            <person name="Jia W."/>
            <person name="Huang R."/>
            <person name="Zhang M."/>
            <person name="Sun Y."/>
            <person name="Hu J."/>
            <person name="Fu X."/>
            <person name="Schnable P.S."/>
            <person name="Li F."/>
            <person name="Zhang H."/>
            <person name="Feng B."/>
            <person name="Zhu X."/>
            <person name="Liu R."/>
            <person name="Schnable J.C."/>
            <person name="Zhu J.-K."/>
            <person name="Zhang H."/>
        </authorList>
    </citation>
    <scope>NUCLEOTIDE SEQUENCE [LARGE SCALE GENOMIC DNA]</scope>
</reference>
<dbReference type="EMBL" id="PQIB02000001">
    <property type="protein sequence ID" value="RLN42546.1"/>
    <property type="molecule type" value="Genomic_DNA"/>
</dbReference>
<dbReference type="Pfam" id="PF07893">
    <property type="entry name" value="DUF1668"/>
    <property type="match status" value="1"/>
</dbReference>
<proteinExistence type="predicted"/>
<dbReference type="Proteomes" id="UP000275267">
    <property type="component" value="Unassembled WGS sequence"/>
</dbReference>
<evidence type="ECO:0000313" key="1">
    <source>
        <dbReference type="EMBL" id="RLN42546.1"/>
    </source>
</evidence>
<sequence length="392" mass="44027">MPKRRSGERGAGSGRTAKRRRRHLYLVFDDWLWGYSIRKVDLSSDDSYSDEPPHQHDAAISGDGAERRLPPAVFRVEAQPGDSNCFAAAFGTKIIAMTPTIVDGTPIPATHPLAPRCVVPVFDVRTRLFAFAPRPKMNLFNPIYFSVGEGLFVLSSGSFQLLRPPAALEEPGGDLCWEWRELPKHPFERMNVTSYAVHPDGRTIFVSTSTATFTFDTAKVHRKWRRHGRWTLPFTCRAYFDGELDAWVGLHGDPDEIEGICACDVASSDPGSMDGQRPAWKLGKEKLLSEDPDEEHVGATLVYMGGRSKYCLVQCVSIDDDCADRTRNFYEFMDPESGETGSCRYLLRLTTFSLKFDKHGHLTAGNSRRVRYYRVPQAVTDSALEYPVAFCI</sequence>
<dbReference type="OrthoDB" id="635005at2759"/>
<name>A0A3L6TSB6_PANMI</name>
<dbReference type="PANTHER" id="PTHR33085">
    <property type="entry name" value="OS12G0113100 PROTEIN-RELATED"/>
    <property type="match status" value="1"/>
</dbReference>
<gene>
    <name evidence="1" type="ORF">C2845_PM01G28450</name>
</gene>
<comment type="caution">
    <text evidence="1">The sequence shown here is derived from an EMBL/GenBank/DDBJ whole genome shotgun (WGS) entry which is preliminary data.</text>
</comment>
<dbReference type="PANTHER" id="PTHR33085:SF62">
    <property type="entry name" value="OS03G0632600 PROTEIN"/>
    <property type="match status" value="1"/>
</dbReference>
<organism evidence="1 2">
    <name type="scientific">Panicum miliaceum</name>
    <name type="common">Proso millet</name>
    <name type="synonym">Broomcorn millet</name>
    <dbReference type="NCBI Taxonomy" id="4540"/>
    <lineage>
        <taxon>Eukaryota</taxon>
        <taxon>Viridiplantae</taxon>
        <taxon>Streptophyta</taxon>
        <taxon>Embryophyta</taxon>
        <taxon>Tracheophyta</taxon>
        <taxon>Spermatophyta</taxon>
        <taxon>Magnoliopsida</taxon>
        <taxon>Liliopsida</taxon>
        <taxon>Poales</taxon>
        <taxon>Poaceae</taxon>
        <taxon>PACMAD clade</taxon>
        <taxon>Panicoideae</taxon>
        <taxon>Panicodae</taxon>
        <taxon>Paniceae</taxon>
        <taxon>Panicinae</taxon>
        <taxon>Panicum</taxon>
        <taxon>Panicum sect. Panicum</taxon>
    </lineage>
</organism>
<accession>A0A3L6TSB6</accession>
<protein>
    <recommendedName>
        <fullName evidence="3">DUF295 domain-containing protein</fullName>
    </recommendedName>
</protein>
<dbReference type="AlphaFoldDB" id="A0A3L6TSB6"/>
<evidence type="ECO:0000313" key="2">
    <source>
        <dbReference type="Proteomes" id="UP000275267"/>
    </source>
</evidence>